<evidence type="ECO:0000259" key="1">
    <source>
        <dbReference type="Pfam" id="PF21984"/>
    </source>
</evidence>
<dbReference type="Gene3D" id="1.10.10.10">
    <property type="entry name" value="Winged helix-like DNA-binding domain superfamily/Winged helix DNA-binding domain"/>
    <property type="match status" value="1"/>
</dbReference>
<dbReference type="InterPro" id="IPR036390">
    <property type="entry name" value="WH_DNA-bd_sf"/>
</dbReference>
<dbReference type="Pfam" id="PF21984">
    <property type="entry name" value="DnaD_N"/>
    <property type="match status" value="1"/>
</dbReference>
<protein>
    <submittedName>
        <fullName evidence="2">Helix-turn-helix domain-containing protein</fullName>
    </submittedName>
</protein>
<dbReference type="InterPro" id="IPR053843">
    <property type="entry name" value="DnaD_N"/>
</dbReference>
<evidence type="ECO:0000313" key="2">
    <source>
        <dbReference type="EMBL" id="QSQ23005.1"/>
    </source>
</evidence>
<feature type="domain" description="DnaD N-terminal" evidence="1">
    <location>
        <begin position="30"/>
        <end position="119"/>
    </location>
</feature>
<proteinExistence type="predicted"/>
<dbReference type="SUPFAM" id="SSF46785">
    <property type="entry name" value="Winged helix' DNA-binding domain"/>
    <property type="match status" value="1"/>
</dbReference>
<dbReference type="EMBL" id="CP071090">
    <property type="protein sequence ID" value="QSQ23005.1"/>
    <property type="molecule type" value="Genomic_DNA"/>
</dbReference>
<evidence type="ECO:0000313" key="3">
    <source>
        <dbReference type="Proteomes" id="UP000662747"/>
    </source>
</evidence>
<gene>
    <name evidence="2" type="ORF">JY651_49295</name>
</gene>
<sequence>MAGRVSKIPKYALSERWTPLIATKGFTSVSTTFLANYSKLNITAAEAMLLIHLVSFKWTRKAPFPAVSRLAKLMGCTERNVRKLCQSLESVGYIKRIPREGTSNQFDLSGLYQKLEAFIDIDEAPAELGDFESEAGAI</sequence>
<name>A0ABX7NZY7_9BACT</name>
<reference evidence="2 3" key="1">
    <citation type="submission" date="2021-02" db="EMBL/GenBank/DDBJ databases">
        <title>De Novo genome assembly of isolated myxobacteria.</title>
        <authorList>
            <person name="Stevens D.C."/>
        </authorList>
    </citation>
    <scope>NUCLEOTIDE SEQUENCE [LARGE SCALE GENOMIC DNA]</scope>
    <source>
        <strain evidence="3">SCPEA02</strain>
    </source>
</reference>
<accession>A0ABX7NZY7</accession>
<dbReference type="InterPro" id="IPR036388">
    <property type="entry name" value="WH-like_DNA-bd_sf"/>
</dbReference>
<organism evidence="2 3">
    <name type="scientific">Pyxidicoccus parkwayensis</name>
    <dbReference type="NCBI Taxonomy" id="2813578"/>
    <lineage>
        <taxon>Bacteria</taxon>
        <taxon>Pseudomonadati</taxon>
        <taxon>Myxococcota</taxon>
        <taxon>Myxococcia</taxon>
        <taxon>Myxococcales</taxon>
        <taxon>Cystobacterineae</taxon>
        <taxon>Myxococcaceae</taxon>
        <taxon>Pyxidicoccus</taxon>
    </lineage>
</organism>
<dbReference type="RefSeq" id="WP_206724581.1">
    <property type="nucleotide sequence ID" value="NZ_CP071090.1"/>
</dbReference>
<keyword evidence="3" id="KW-1185">Reference proteome</keyword>
<dbReference type="Proteomes" id="UP000662747">
    <property type="component" value="Chromosome"/>
</dbReference>